<sequence length="470" mass="52382">MSNSLLWLDDEPETLHSIAHFMEKQFNARVTIKPTIEEFLEAATREKYGLMLIDIGVPMSAGCDYPDELLCRVGNAKYAGSAVFRYMSEKKEEFGSPRLFVCSGHAPDFVTQTLGAEVAYQYVNKSLILLSPQNFASELGLANSSSQRVGSSVELGVDSQKVHDVRTRLLQLANVIASVTQSASRMLGISGAENPIDIDFEKCIRNEFALVSRTLDEIDAYEHAEFIDNIEDLLSIAGQAEKNGLVASQTMVVEAVFEAAKTCRRSNMPQCSVIGPSLDRILHLFNYATISQQASDLVYTASLLGVPRKDEKHDAFRFVIQAEAKSLQIEAASRNLEVRLELRSDQMLQGEHLNRFRSAFYNVLSNAVKYNGEIGRKRAWVDVRLFEDDQMVVVEVESWGDPLPSNERDYLISNGFRGSNAKRLGFGMGLSIAKQHMEEMGGKLTISIREAGNSRRPRDIFTVRLSTPTT</sequence>
<organism evidence="3 4">
    <name type="scientific">Primorskyibacter sedentarius</name>
    <dbReference type="NCBI Taxonomy" id="745311"/>
    <lineage>
        <taxon>Bacteria</taxon>
        <taxon>Pseudomonadati</taxon>
        <taxon>Pseudomonadota</taxon>
        <taxon>Alphaproteobacteria</taxon>
        <taxon>Rhodobacterales</taxon>
        <taxon>Roseobacteraceae</taxon>
        <taxon>Primorskyibacter</taxon>
    </lineage>
</organism>
<dbReference type="OrthoDB" id="9809766at2"/>
<dbReference type="InterPro" id="IPR005467">
    <property type="entry name" value="His_kinase_dom"/>
</dbReference>
<reference evidence="3 4" key="1">
    <citation type="submission" date="2019-03" db="EMBL/GenBank/DDBJ databases">
        <title>Genomic Encyclopedia of Type Strains, Phase IV (KMG-IV): sequencing the most valuable type-strain genomes for metagenomic binning, comparative biology and taxonomic classification.</title>
        <authorList>
            <person name="Goeker M."/>
        </authorList>
    </citation>
    <scope>NUCLEOTIDE SEQUENCE [LARGE SCALE GENOMIC DNA]</scope>
    <source>
        <strain evidence="3 4">DSM 104836</strain>
    </source>
</reference>
<dbReference type="Gene3D" id="3.30.565.10">
    <property type="entry name" value="Histidine kinase-like ATPase, C-terminal domain"/>
    <property type="match status" value="1"/>
</dbReference>
<name>A0A4R3J5H8_9RHOB</name>
<gene>
    <name evidence="3" type="ORF">EDD52_11687</name>
</gene>
<keyword evidence="1" id="KW-0597">Phosphoprotein</keyword>
<dbReference type="EMBL" id="SLZU01000016">
    <property type="protein sequence ID" value="TCS60076.1"/>
    <property type="molecule type" value="Genomic_DNA"/>
</dbReference>
<feature type="domain" description="Histidine kinase" evidence="2">
    <location>
        <begin position="319"/>
        <end position="469"/>
    </location>
</feature>
<dbReference type="PANTHER" id="PTHR43547:SF2">
    <property type="entry name" value="HYBRID SIGNAL TRANSDUCTION HISTIDINE KINASE C"/>
    <property type="match status" value="1"/>
</dbReference>
<evidence type="ECO:0000313" key="3">
    <source>
        <dbReference type="EMBL" id="TCS60076.1"/>
    </source>
</evidence>
<dbReference type="PANTHER" id="PTHR43547">
    <property type="entry name" value="TWO-COMPONENT HISTIDINE KINASE"/>
    <property type="match status" value="1"/>
</dbReference>
<dbReference type="RefSeq" id="WP_132247554.1">
    <property type="nucleotide sequence ID" value="NZ_SLZU01000016.1"/>
</dbReference>
<keyword evidence="3" id="KW-0808">Transferase</keyword>
<dbReference type="Proteomes" id="UP000295696">
    <property type="component" value="Unassembled WGS sequence"/>
</dbReference>
<dbReference type="GO" id="GO:0000155">
    <property type="term" value="F:phosphorelay sensor kinase activity"/>
    <property type="evidence" value="ECO:0007669"/>
    <property type="project" value="TreeGrafter"/>
</dbReference>
<evidence type="ECO:0000259" key="2">
    <source>
        <dbReference type="PROSITE" id="PS50109"/>
    </source>
</evidence>
<dbReference type="Pfam" id="PF02518">
    <property type="entry name" value="HATPase_c"/>
    <property type="match status" value="1"/>
</dbReference>
<evidence type="ECO:0000256" key="1">
    <source>
        <dbReference type="ARBA" id="ARBA00022553"/>
    </source>
</evidence>
<accession>A0A4R3J5H8</accession>
<dbReference type="SUPFAM" id="SSF55874">
    <property type="entry name" value="ATPase domain of HSP90 chaperone/DNA topoisomerase II/histidine kinase"/>
    <property type="match status" value="1"/>
</dbReference>
<dbReference type="InterPro" id="IPR011006">
    <property type="entry name" value="CheY-like_superfamily"/>
</dbReference>
<dbReference type="Gene3D" id="3.40.50.2300">
    <property type="match status" value="1"/>
</dbReference>
<protein>
    <submittedName>
        <fullName evidence="3">Histidine kinase/DNA gyrase B/HSP90-like ATPase</fullName>
    </submittedName>
</protein>
<dbReference type="PROSITE" id="PS50109">
    <property type="entry name" value="HIS_KIN"/>
    <property type="match status" value="1"/>
</dbReference>
<comment type="caution">
    <text evidence="3">The sequence shown here is derived from an EMBL/GenBank/DDBJ whole genome shotgun (WGS) entry which is preliminary data.</text>
</comment>
<evidence type="ECO:0000313" key="4">
    <source>
        <dbReference type="Proteomes" id="UP000295696"/>
    </source>
</evidence>
<proteinExistence type="predicted"/>
<dbReference type="SUPFAM" id="SSF52172">
    <property type="entry name" value="CheY-like"/>
    <property type="match status" value="1"/>
</dbReference>
<keyword evidence="3" id="KW-0418">Kinase</keyword>
<dbReference type="AlphaFoldDB" id="A0A4R3J5H8"/>
<keyword evidence="4" id="KW-1185">Reference proteome</keyword>
<dbReference type="InterPro" id="IPR036890">
    <property type="entry name" value="HATPase_C_sf"/>
</dbReference>
<dbReference type="SMART" id="SM00387">
    <property type="entry name" value="HATPase_c"/>
    <property type="match status" value="1"/>
</dbReference>
<dbReference type="InterPro" id="IPR003594">
    <property type="entry name" value="HATPase_dom"/>
</dbReference>